<feature type="non-terminal residue" evidence="7">
    <location>
        <position position="341"/>
    </location>
</feature>
<evidence type="ECO:0000259" key="6">
    <source>
        <dbReference type="Pfam" id="PF02826"/>
    </source>
</evidence>
<dbReference type="InterPro" id="IPR006139">
    <property type="entry name" value="D-isomer_2_OHA_DH_cat_dom"/>
</dbReference>
<evidence type="ECO:0000256" key="1">
    <source>
        <dbReference type="ARBA" id="ARBA00005854"/>
    </source>
</evidence>
<organism evidence="7 8">
    <name type="scientific">Jimgerdemannia flammicorona</name>
    <dbReference type="NCBI Taxonomy" id="994334"/>
    <lineage>
        <taxon>Eukaryota</taxon>
        <taxon>Fungi</taxon>
        <taxon>Fungi incertae sedis</taxon>
        <taxon>Mucoromycota</taxon>
        <taxon>Mucoromycotina</taxon>
        <taxon>Endogonomycetes</taxon>
        <taxon>Endogonales</taxon>
        <taxon>Endogonaceae</taxon>
        <taxon>Jimgerdemannia</taxon>
    </lineage>
</organism>
<evidence type="ECO:0000259" key="5">
    <source>
        <dbReference type="Pfam" id="PF00389"/>
    </source>
</evidence>
<name>A0A433PW25_9FUNG</name>
<dbReference type="Proteomes" id="UP000274822">
    <property type="component" value="Unassembled WGS sequence"/>
</dbReference>
<dbReference type="GO" id="GO:0051287">
    <property type="term" value="F:NAD binding"/>
    <property type="evidence" value="ECO:0007669"/>
    <property type="project" value="InterPro"/>
</dbReference>
<evidence type="ECO:0000313" key="7">
    <source>
        <dbReference type="EMBL" id="RUS21735.1"/>
    </source>
</evidence>
<reference evidence="7 8" key="1">
    <citation type="journal article" date="2018" name="New Phytol.">
        <title>Phylogenomics of Endogonaceae and evolution of mycorrhizas within Mucoromycota.</title>
        <authorList>
            <person name="Chang Y."/>
            <person name="Desiro A."/>
            <person name="Na H."/>
            <person name="Sandor L."/>
            <person name="Lipzen A."/>
            <person name="Clum A."/>
            <person name="Barry K."/>
            <person name="Grigoriev I.V."/>
            <person name="Martin F.M."/>
            <person name="Stajich J.E."/>
            <person name="Smith M.E."/>
            <person name="Bonito G."/>
            <person name="Spatafora J.W."/>
        </authorList>
    </citation>
    <scope>NUCLEOTIDE SEQUENCE [LARGE SCALE GENOMIC DNA]</scope>
    <source>
        <strain evidence="7 8">AD002</strain>
    </source>
</reference>
<comment type="similarity">
    <text evidence="1 3">Belongs to the D-isomer specific 2-hydroxyacid dehydrogenase family.</text>
</comment>
<dbReference type="InterPro" id="IPR029753">
    <property type="entry name" value="D-isomer_DH_CS"/>
</dbReference>
<keyword evidence="8" id="KW-1185">Reference proteome</keyword>
<dbReference type="PANTHER" id="PTHR10996:SF257">
    <property type="entry name" value="GLYOXYLATE REDUCTASE 1"/>
    <property type="match status" value="1"/>
</dbReference>
<dbReference type="Pfam" id="PF02826">
    <property type="entry name" value="2-Hacid_dh_C"/>
    <property type="match status" value="1"/>
</dbReference>
<evidence type="ECO:0000256" key="2">
    <source>
        <dbReference type="ARBA" id="ARBA00023002"/>
    </source>
</evidence>
<feature type="domain" description="D-isomer specific 2-hydroxyacid dehydrogenase catalytic" evidence="5">
    <location>
        <begin position="9"/>
        <end position="112"/>
    </location>
</feature>
<dbReference type="Pfam" id="PF00389">
    <property type="entry name" value="2-Hacid_dh"/>
    <property type="match status" value="1"/>
</dbReference>
<dbReference type="GO" id="GO:0030267">
    <property type="term" value="F:glyoxylate reductase (NADPH) activity"/>
    <property type="evidence" value="ECO:0007669"/>
    <property type="project" value="TreeGrafter"/>
</dbReference>
<accession>A0A433PW25</accession>
<feature type="transmembrane region" description="Helical" evidence="4">
    <location>
        <begin position="205"/>
        <end position="225"/>
    </location>
</feature>
<dbReference type="SUPFAM" id="SSF51735">
    <property type="entry name" value="NAD(P)-binding Rossmann-fold domains"/>
    <property type="match status" value="1"/>
</dbReference>
<dbReference type="PANTHER" id="PTHR10996">
    <property type="entry name" value="2-HYDROXYACID DEHYDROGENASE-RELATED"/>
    <property type="match status" value="1"/>
</dbReference>
<evidence type="ECO:0000256" key="3">
    <source>
        <dbReference type="RuleBase" id="RU003719"/>
    </source>
</evidence>
<dbReference type="GO" id="GO:0016618">
    <property type="term" value="F:hydroxypyruvate reductase [NAD(P)H] activity"/>
    <property type="evidence" value="ECO:0007669"/>
    <property type="project" value="TreeGrafter"/>
</dbReference>
<dbReference type="PROSITE" id="PS00671">
    <property type="entry name" value="D_2_HYDROXYACID_DH_3"/>
    <property type="match status" value="1"/>
</dbReference>
<sequence>MSAQKPRVLVVGSLRFANEDMANLAKKYQIEYLSSKSRDEFFADCDGKYQEIKVIYSHPDSHKTIGFFDQELIDRFPDSLKFICHNGAGYDTINVNAAASRGIYVSNTPGAVDAVGVHMGLVVSGYRGHQHDPDPQRMPKCIPVHDQPTRRYSHVVENLYGYLGWVKYGFSHAPGRRRWNAGVYMGTNPEGKVLGILGMGGIGKVGRYIVFLVSFTWLLATMAYVTNLNIVSFKAVAKRAIGFDMKIHYHNRSRLDPEVERQYSATYVDFETFLRTSDIISVNVPLSKETTYLLSTREFTMMKDDVIIVNTARGKVIDEAALVKALEAGKVLTVGLDVFEE</sequence>
<protein>
    <submittedName>
        <fullName evidence="7">D-isomer specific 2-hydroxyacid dehydrogenase</fullName>
    </submittedName>
</protein>
<proteinExistence type="inferred from homology"/>
<dbReference type="Gene3D" id="3.40.50.720">
    <property type="entry name" value="NAD(P)-binding Rossmann-like Domain"/>
    <property type="match status" value="2"/>
</dbReference>
<dbReference type="InterPro" id="IPR036291">
    <property type="entry name" value="NAD(P)-bd_dom_sf"/>
</dbReference>
<keyword evidence="2 3" id="KW-0560">Oxidoreductase</keyword>
<dbReference type="InterPro" id="IPR006140">
    <property type="entry name" value="D-isomer_DH_NAD-bd"/>
</dbReference>
<dbReference type="EMBL" id="RBNJ01020432">
    <property type="protein sequence ID" value="RUS21735.1"/>
    <property type="molecule type" value="Genomic_DNA"/>
</dbReference>
<dbReference type="InterPro" id="IPR050223">
    <property type="entry name" value="D-isomer_2-hydroxyacid_DH"/>
</dbReference>
<keyword evidence="4" id="KW-0472">Membrane</keyword>
<dbReference type="SUPFAM" id="SSF52283">
    <property type="entry name" value="Formate/glycerate dehydrogenase catalytic domain-like"/>
    <property type="match status" value="1"/>
</dbReference>
<dbReference type="AlphaFoldDB" id="A0A433PW25"/>
<keyword evidence="4" id="KW-1133">Transmembrane helix</keyword>
<dbReference type="GO" id="GO:0005829">
    <property type="term" value="C:cytosol"/>
    <property type="evidence" value="ECO:0007669"/>
    <property type="project" value="TreeGrafter"/>
</dbReference>
<feature type="domain" description="D-isomer specific 2-hydroxyacid dehydrogenase NAD-binding" evidence="6">
    <location>
        <begin position="234"/>
        <end position="341"/>
    </location>
</feature>
<keyword evidence="4" id="KW-0812">Transmembrane</keyword>
<comment type="caution">
    <text evidence="7">The sequence shown here is derived from an EMBL/GenBank/DDBJ whole genome shotgun (WGS) entry which is preliminary data.</text>
</comment>
<evidence type="ECO:0000256" key="4">
    <source>
        <dbReference type="SAM" id="Phobius"/>
    </source>
</evidence>
<evidence type="ECO:0000313" key="8">
    <source>
        <dbReference type="Proteomes" id="UP000274822"/>
    </source>
</evidence>
<dbReference type="PROSITE" id="PS00670">
    <property type="entry name" value="D_2_HYDROXYACID_DH_2"/>
    <property type="match status" value="1"/>
</dbReference>
<gene>
    <name evidence="7" type="ORF">BC938DRAFT_475361</name>
</gene>